<evidence type="ECO:0000256" key="5">
    <source>
        <dbReference type="SAM" id="MobiDB-lite"/>
    </source>
</evidence>
<dbReference type="InterPro" id="IPR036779">
    <property type="entry name" value="LysM_dom_sf"/>
</dbReference>
<evidence type="ECO:0000256" key="4">
    <source>
        <dbReference type="ARBA" id="ARBA00040604"/>
    </source>
</evidence>
<evidence type="ECO:0000259" key="6">
    <source>
        <dbReference type="PROSITE" id="PS51782"/>
    </source>
</evidence>
<dbReference type="InterPro" id="IPR018392">
    <property type="entry name" value="LysM"/>
</dbReference>
<evidence type="ECO:0000256" key="1">
    <source>
        <dbReference type="ARBA" id="ARBA00004173"/>
    </source>
</evidence>
<dbReference type="CDD" id="cd00118">
    <property type="entry name" value="LysM"/>
    <property type="match status" value="1"/>
</dbReference>
<dbReference type="PANTHER" id="PTHR23354:SF62">
    <property type="entry name" value="MUSTARD, ISOFORM V"/>
    <property type="match status" value="1"/>
</dbReference>
<feature type="compositionally biased region" description="Basic and acidic residues" evidence="5">
    <location>
        <begin position="45"/>
        <end position="58"/>
    </location>
</feature>
<dbReference type="PROSITE" id="PS51886">
    <property type="entry name" value="TLDC"/>
    <property type="match status" value="1"/>
</dbReference>
<sequence>MFRIIDRRIRSASSKFERLETSAEMVLARAQKSAVRSLSLRYSKSRTERSKSENKEAETEADGNKVIGGSEKSRILSGLLSPRSWTIDTANTSKQRAEFKEEDKRMEERGQREMNYIEVQITDTLEGIAAAHDCTIGGLVKLNKLTSRMVFPGQKLLVPSVFSSEGDTKSKNGCATDEKHGKGEHKTIKDSVQKGPGQAVRTLSSAETSPIHHGRKGQRQSNAELGRMASELDNDDQECIQRFLKTRVKQITESDGTILGTLLVTPNCLMFDPDPDHPLVRENGSDLYGMVANMEDIVSVTVYKNISSLTGEKSNRAKDIFDPKNLMRGETRKESDADSQLRQNSENEKESGEQRKRSDSKLVPKSTCSKDGQFVGMEEGGHPLVYGTSAGGLLLGHLMDERKTAVLSTESIGSSPSSSEQQLPCINEENEIHRMKRSERTQEHPGRVAFDCKRRTVSDMNCHQRSTTFGSEDPEDDNCSTPLFHSDQFKSLKKTTQQSNSLDLQPLMETDKHRQSQTESDYYRTFHPETGTNRLGNEDQTNQQRRSPSPASPFSRYSPGMARKSFGKLGRTLSAKATSIRGTVQSGAQSVAHEVVSHTLSAADHIQSGIQNGAKMVASVPGSIMNVSTELLQEGQNGVKEVVDQLKALGEPGEQSDRSPLSIKREKSLATLETLCQRTQQAREQSVQLACDTGFVLGAEEAPVLFGEHGKSDESRPIGTPPEPPFYMVVRIDRRKKRKQKTVLVQKANLTEIGASTESNFLAAAELLQDEANAFGNKRKREFWFAIPQSRVDAIYYFLLQWSPQKYGKEKASTADETNESNQLEEGETTMSSSKLASAGTSATKHLGGFVVLEGDVDASLTGEKPTSHFANLDREWEVVTVRELCRRLSLDDSLEPSEMPLPEGALHSQLLDEFMIRQIIDILPPRAEGYPWVQIYNSEKHGFSLTTLYRRMAEWDEEMSPVLLVVRDVNGHVFGAVSSGALKPCDHYYGTGDSSLLFRFTGEFPHTRELRTFTWTGENQFFVNATRESLSFGAGGGHFGLWLDADLNHGRSQKCATFDNEPLAGGQEEDFVVQFVEVFGFCMT</sequence>
<keyword evidence="9" id="KW-1185">Reference proteome</keyword>
<feature type="domain" description="LysM" evidence="6">
    <location>
        <begin position="115"/>
        <end position="158"/>
    </location>
</feature>
<dbReference type="Pfam" id="PF01476">
    <property type="entry name" value="LysM"/>
    <property type="match status" value="1"/>
</dbReference>
<dbReference type="SMART" id="SM00584">
    <property type="entry name" value="TLDc"/>
    <property type="match status" value="1"/>
</dbReference>
<evidence type="ECO:0000256" key="3">
    <source>
        <dbReference type="ARBA" id="ARBA00023128"/>
    </source>
</evidence>
<evidence type="ECO:0000313" key="9">
    <source>
        <dbReference type="Proteomes" id="UP001620645"/>
    </source>
</evidence>
<evidence type="ECO:0000256" key="2">
    <source>
        <dbReference type="ARBA" id="ARBA00009540"/>
    </source>
</evidence>
<comment type="caution">
    <text evidence="8">The sequence shown here is derived from an EMBL/GenBank/DDBJ whole genome shotgun (WGS) entry which is preliminary data.</text>
</comment>
<name>A0ABD2I0L8_HETSC</name>
<comment type="similarity">
    <text evidence="2">Belongs to the OXR1 family.</text>
</comment>
<evidence type="ECO:0000313" key="8">
    <source>
        <dbReference type="EMBL" id="KAL3072522.1"/>
    </source>
</evidence>
<reference evidence="8 9" key="1">
    <citation type="submission" date="2024-10" db="EMBL/GenBank/DDBJ databases">
        <authorList>
            <person name="Kim D."/>
        </authorList>
    </citation>
    <scope>NUCLEOTIDE SEQUENCE [LARGE SCALE GENOMIC DNA]</scope>
    <source>
        <strain evidence="8">Taebaek</strain>
    </source>
</reference>
<feature type="compositionally biased region" description="Basic and acidic residues" evidence="5">
    <location>
        <begin position="166"/>
        <end position="192"/>
    </location>
</feature>
<feature type="region of interest" description="Disordered" evidence="5">
    <location>
        <begin position="320"/>
        <end position="374"/>
    </location>
</feature>
<comment type="subcellular location">
    <subcellularLocation>
        <location evidence="1">Mitochondrion</location>
    </subcellularLocation>
</comment>
<dbReference type="PROSITE" id="PS51782">
    <property type="entry name" value="LYSM"/>
    <property type="match status" value="1"/>
</dbReference>
<dbReference type="SUPFAM" id="SSF54106">
    <property type="entry name" value="LysM domain"/>
    <property type="match status" value="1"/>
</dbReference>
<feature type="compositionally biased region" description="Basic and acidic residues" evidence="5">
    <location>
        <begin position="345"/>
        <end position="362"/>
    </location>
</feature>
<feature type="region of interest" description="Disordered" evidence="5">
    <location>
        <begin position="492"/>
        <end position="563"/>
    </location>
</feature>
<dbReference type="PANTHER" id="PTHR23354">
    <property type="entry name" value="NUCLEOLAR PROTEIN 7/ESTROGEN RECEPTOR COACTIVATOR-RELATED"/>
    <property type="match status" value="1"/>
</dbReference>
<feature type="compositionally biased region" description="Basic and acidic residues" evidence="5">
    <location>
        <begin position="509"/>
        <end position="527"/>
    </location>
</feature>
<dbReference type="InterPro" id="IPR006571">
    <property type="entry name" value="TLDc_dom"/>
</dbReference>
<feature type="compositionally biased region" description="Polar residues" evidence="5">
    <location>
        <begin position="530"/>
        <end position="544"/>
    </location>
</feature>
<feature type="compositionally biased region" description="Acidic residues" evidence="5">
    <location>
        <begin position="817"/>
        <end position="828"/>
    </location>
</feature>
<gene>
    <name evidence="8" type="ORF">niasHS_017496</name>
</gene>
<dbReference type="AlphaFoldDB" id="A0ABD2I0L8"/>
<dbReference type="SMART" id="SM00257">
    <property type="entry name" value="LysM"/>
    <property type="match status" value="1"/>
</dbReference>
<feature type="domain" description="TLDc" evidence="7">
    <location>
        <begin position="910"/>
        <end position="1083"/>
    </location>
</feature>
<accession>A0ABD2I0L8</accession>
<evidence type="ECO:0000259" key="7">
    <source>
        <dbReference type="PROSITE" id="PS51886"/>
    </source>
</evidence>
<organism evidence="8 9">
    <name type="scientific">Heterodera schachtii</name>
    <name type="common">Sugarbeet cyst nematode worm</name>
    <name type="synonym">Tylenchus schachtii</name>
    <dbReference type="NCBI Taxonomy" id="97005"/>
    <lineage>
        <taxon>Eukaryota</taxon>
        <taxon>Metazoa</taxon>
        <taxon>Ecdysozoa</taxon>
        <taxon>Nematoda</taxon>
        <taxon>Chromadorea</taxon>
        <taxon>Rhabditida</taxon>
        <taxon>Tylenchina</taxon>
        <taxon>Tylenchomorpha</taxon>
        <taxon>Tylenchoidea</taxon>
        <taxon>Heteroderidae</taxon>
        <taxon>Heteroderinae</taxon>
        <taxon>Heterodera</taxon>
    </lineage>
</organism>
<dbReference type="Gene3D" id="3.10.350.10">
    <property type="entry name" value="LysM domain"/>
    <property type="match status" value="1"/>
</dbReference>
<dbReference type="Proteomes" id="UP001620645">
    <property type="component" value="Unassembled WGS sequence"/>
</dbReference>
<keyword evidence="3" id="KW-0496">Mitochondrion</keyword>
<dbReference type="Pfam" id="PF07534">
    <property type="entry name" value="TLD"/>
    <property type="match status" value="1"/>
</dbReference>
<feature type="region of interest" description="Disordered" evidence="5">
    <location>
        <begin position="163"/>
        <end position="222"/>
    </location>
</feature>
<feature type="region of interest" description="Disordered" evidence="5">
    <location>
        <begin position="811"/>
        <end position="836"/>
    </location>
</feature>
<feature type="compositionally biased region" description="Low complexity" evidence="5">
    <location>
        <begin position="545"/>
        <end position="559"/>
    </location>
</feature>
<dbReference type="EMBL" id="JBICCN010000373">
    <property type="protein sequence ID" value="KAL3072522.1"/>
    <property type="molecule type" value="Genomic_DNA"/>
</dbReference>
<feature type="region of interest" description="Disordered" evidence="5">
    <location>
        <begin position="39"/>
        <end position="66"/>
    </location>
</feature>
<protein>
    <recommendedName>
        <fullName evidence="4">Oxidation resistance protein 1</fullName>
    </recommendedName>
</protein>
<feature type="compositionally biased region" description="Basic and acidic residues" evidence="5">
    <location>
        <begin position="320"/>
        <end position="336"/>
    </location>
</feature>
<dbReference type="GO" id="GO:0005739">
    <property type="term" value="C:mitochondrion"/>
    <property type="evidence" value="ECO:0007669"/>
    <property type="project" value="UniProtKB-SubCell"/>
</dbReference>
<proteinExistence type="inferred from homology"/>
<feature type="compositionally biased region" description="Polar residues" evidence="5">
    <location>
        <begin position="494"/>
        <end position="503"/>
    </location>
</feature>